<keyword evidence="6" id="KW-1185">Reference proteome</keyword>
<keyword evidence="3" id="KW-0378">Hydrolase</keyword>
<organism evidence="5 6">
    <name type="scientific">Dichotomicrobium thermohalophilum</name>
    <dbReference type="NCBI Taxonomy" id="933063"/>
    <lineage>
        <taxon>Bacteria</taxon>
        <taxon>Pseudomonadati</taxon>
        <taxon>Pseudomonadota</taxon>
        <taxon>Alphaproteobacteria</taxon>
        <taxon>Hyphomicrobiales</taxon>
        <taxon>Hyphomicrobiaceae</taxon>
        <taxon>Dichotomicrobium</taxon>
    </lineage>
</organism>
<dbReference type="PANTHER" id="PTHR43176">
    <property type="entry name" value="3-HYDROXYISOBUTYRYL-COA HYDROLASE-RELATED"/>
    <property type="match status" value="1"/>
</dbReference>
<dbReference type="EMBL" id="QXDF01000001">
    <property type="protein sequence ID" value="RIA56671.1"/>
    <property type="molecule type" value="Genomic_DNA"/>
</dbReference>
<comment type="caution">
    <text evidence="5">The sequence shown here is derived from an EMBL/GenBank/DDBJ whole genome shotgun (WGS) entry which is preliminary data.</text>
</comment>
<dbReference type="GO" id="GO:0003860">
    <property type="term" value="F:3-hydroxyisobutyryl-CoA hydrolase activity"/>
    <property type="evidence" value="ECO:0007669"/>
    <property type="project" value="UniProtKB-EC"/>
</dbReference>
<dbReference type="Pfam" id="PF16113">
    <property type="entry name" value="ECH_2"/>
    <property type="match status" value="1"/>
</dbReference>
<accession>A0A397QEH7</accession>
<evidence type="ECO:0000256" key="2">
    <source>
        <dbReference type="ARBA" id="ARBA00011915"/>
    </source>
</evidence>
<evidence type="ECO:0000256" key="3">
    <source>
        <dbReference type="ARBA" id="ARBA00022801"/>
    </source>
</evidence>
<evidence type="ECO:0000259" key="4">
    <source>
        <dbReference type="Pfam" id="PF16113"/>
    </source>
</evidence>
<dbReference type="InterPro" id="IPR045004">
    <property type="entry name" value="ECH_dom"/>
</dbReference>
<dbReference type="Proteomes" id="UP000266273">
    <property type="component" value="Unassembled WGS sequence"/>
</dbReference>
<dbReference type="PANTHER" id="PTHR43176:SF3">
    <property type="entry name" value="3-HYDROXYISOBUTYRYL-COA HYDROLASE, MITOCHONDRIAL"/>
    <property type="match status" value="1"/>
</dbReference>
<proteinExistence type="predicted"/>
<dbReference type="GO" id="GO:0006574">
    <property type="term" value="P:L-valine catabolic process"/>
    <property type="evidence" value="ECO:0007669"/>
    <property type="project" value="TreeGrafter"/>
</dbReference>
<evidence type="ECO:0000313" key="5">
    <source>
        <dbReference type="EMBL" id="RIA56671.1"/>
    </source>
</evidence>
<comment type="catalytic activity">
    <reaction evidence="1">
        <text>3-hydroxy-2-methylpropanoyl-CoA + H2O = 3-hydroxy-2-methylpropanoate + CoA + H(+)</text>
        <dbReference type="Rhea" id="RHEA:20888"/>
        <dbReference type="ChEBI" id="CHEBI:11805"/>
        <dbReference type="ChEBI" id="CHEBI:15377"/>
        <dbReference type="ChEBI" id="CHEBI:15378"/>
        <dbReference type="ChEBI" id="CHEBI:57287"/>
        <dbReference type="ChEBI" id="CHEBI:57340"/>
        <dbReference type="EC" id="3.1.2.4"/>
    </reaction>
</comment>
<sequence length="364" mass="40219">MPSSAEDTPTPDVICREDNRVGLVLLNRPKALNALSLEMVRAMETHFHKWAKNPHIYGVIQRAHDDGPFCAGGDVKAIYKMRDTDKDAGIRFYRDEYQHNWTLQRFIKPTVSLINGVCMGGGVGISVHGTHRVAAEGYKLAMPETAIGLFPDIGASHVLPQLPGRIGLYMGLTGAVIGAADGYRLGLATHCISADKFDLIQAAVREAEPIDPVLDGLHEDPGEGELTRLRPAIDRCFAPGSVEDIIARLEKETGETADWGRETAATLRAHSPTSLKLTLRLYEEGARLNSLKESLKLEFRCAVRCLRGHDHYEGVRAKMVDKDNNPQWDPARLEDVSDATIDAYLAPLDDVPELELEDHWTLVE</sequence>
<dbReference type="OrthoDB" id="9790967at2"/>
<dbReference type="InterPro" id="IPR029045">
    <property type="entry name" value="ClpP/crotonase-like_dom_sf"/>
</dbReference>
<reference evidence="5 6" key="1">
    <citation type="submission" date="2018-08" db="EMBL/GenBank/DDBJ databases">
        <title>Genomic Encyclopedia of Archaeal and Bacterial Type Strains, Phase II (KMG-II): from individual species to whole genera.</title>
        <authorList>
            <person name="Goeker M."/>
        </authorList>
    </citation>
    <scope>NUCLEOTIDE SEQUENCE [LARGE SCALE GENOMIC DNA]</scope>
    <source>
        <strain evidence="5 6">DSM 5002</strain>
    </source>
</reference>
<name>A0A397QEH7_9HYPH</name>
<dbReference type="EC" id="3.1.2.4" evidence="2"/>
<dbReference type="CDD" id="cd06558">
    <property type="entry name" value="crotonase-like"/>
    <property type="match status" value="1"/>
</dbReference>
<dbReference type="InterPro" id="IPR032259">
    <property type="entry name" value="HIBYL-CoA-H"/>
</dbReference>
<dbReference type="RefSeq" id="WP_119061441.1">
    <property type="nucleotide sequence ID" value="NZ_QXDF01000001.1"/>
</dbReference>
<dbReference type="AlphaFoldDB" id="A0A397QEH7"/>
<evidence type="ECO:0000256" key="1">
    <source>
        <dbReference type="ARBA" id="ARBA00001709"/>
    </source>
</evidence>
<gene>
    <name evidence="5" type="ORF">BXY53_1777</name>
</gene>
<dbReference type="Gene3D" id="3.90.226.10">
    <property type="entry name" value="2-enoyl-CoA Hydratase, Chain A, domain 1"/>
    <property type="match status" value="1"/>
</dbReference>
<feature type="domain" description="Enoyl-CoA hydratase/isomerase" evidence="4">
    <location>
        <begin position="22"/>
        <end position="345"/>
    </location>
</feature>
<evidence type="ECO:0000313" key="6">
    <source>
        <dbReference type="Proteomes" id="UP000266273"/>
    </source>
</evidence>
<dbReference type="SUPFAM" id="SSF52096">
    <property type="entry name" value="ClpP/crotonase"/>
    <property type="match status" value="1"/>
</dbReference>
<protein>
    <recommendedName>
        <fullName evidence="2">3-hydroxyisobutyryl-CoA hydrolase</fullName>
        <ecNumber evidence="2">3.1.2.4</ecNumber>
    </recommendedName>
</protein>
<dbReference type="NCBIfam" id="NF004127">
    <property type="entry name" value="PRK05617.1"/>
    <property type="match status" value="1"/>
</dbReference>